<gene>
    <name evidence="2" type="ORF">S03H2_06923</name>
</gene>
<accession>X1DIC0</accession>
<sequence length="68" mass="7524">MILIKTSLNMSKYGWKVLAYLVGLAVVVVAYSIPFAEWIIRFAGVLFGFGGIALVLKDMIFKPKESKA</sequence>
<feature type="transmembrane region" description="Helical" evidence="1">
    <location>
        <begin position="13"/>
        <end position="33"/>
    </location>
</feature>
<reference evidence="2" key="1">
    <citation type="journal article" date="2014" name="Front. Microbiol.">
        <title>High frequency of phylogenetically diverse reductive dehalogenase-homologous genes in deep subseafloor sedimentary metagenomes.</title>
        <authorList>
            <person name="Kawai M."/>
            <person name="Futagami T."/>
            <person name="Toyoda A."/>
            <person name="Takaki Y."/>
            <person name="Nishi S."/>
            <person name="Hori S."/>
            <person name="Arai W."/>
            <person name="Tsubouchi T."/>
            <person name="Morono Y."/>
            <person name="Uchiyama I."/>
            <person name="Ito T."/>
            <person name="Fujiyama A."/>
            <person name="Inagaki F."/>
            <person name="Takami H."/>
        </authorList>
    </citation>
    <scope>NUCLEOTIDE SEQUENCE</scope>
    <source>
        <strain evidence="2">Expedition CK06-06</strain>
    </source>
</reference>
<evidence type="ECO:0000313" key="2">
    <source>
        <dbReference type="EMBL" id="GAH20631.1"/>
    </source>
</evidence>
<dbReference type="EMBL" id="BARU01003117">
    <property type="protein sequence ID" value="GAH20631.1"/>
    <property type="molecule type" value="Genomic_DNA"/>
</dbReference>
<protein>
    <submittedName>
        <fullName evidence="2">Uncharacterized protein</fullName>
    </submittedName>
</protein>
<feature type="transmembrane region" description="Helical" evidence="1">
    <location>
        <begin position="39"/>
        <end position="56"/>
    </location>
</feature>
<proteinExistence type="predicted"/>
<keyword evidence="1" id="KW-0472">Membrane</keyword>
<evidence type="ECO:0000256" key="1">
    <source>
        <dbReference type="SAM" id="Phobius"/>
    </source>
</evidence>
<keyword evidence="1" id="KW-1133">Transmembrane helix</keyword>
<organism evidence="2">
    <name type="scientific">marine sediment metagenome</name>
    <dbReference type="NCBI Taxonomy" id="412755"/>
    <lineage>
        <taxon>unclassified sequences</taxon>
        <taxon>metagenomes</taxon>
        <taxon>ecological metagenomes</taxon>
    </lineage>
</organism>
<comment type="caution">
    <text evidence="2">The sequence shown here is derived from an EMBL/GenBank/DDBJ whole genome shotgun (WGS) entry which is preliminary data.</text>
</comment>
<dbReference type="AlphaFoldDB" id="X1DIC0"/>
<keyword evidence="1" id="KW-0812">Transmembrane</keyword>
<name>X1DIC0_9ZZZZ</name>